<organism evidence="1 2">
    <name type="scientific">Daphnia magna</name>
    <dbReference type="NCBI Taxonomy" id="35525"/>
    <lineage>
        <taxon>Eukaryota</taxon>
        <taxon>Metazoa</taxon>
        <taxon>Ecdysozoa</taxon>
        <taxon>Arthropoda</taxon>
        <taxon>Crustacea</taxon>
        <taxon>Branchiopoda</taxon>
        <taxon>Diplostraca</taxon>
        <taxon>Cladocera</taxon>
        <taxon>Anomopoda</taxon>
        <taxon>Daphniidae</taxon>
        <taxon>Daphnia</taxon>
    </lineage>
</organism>
<keyword evidence="2" id="KW-1185">Reference proteome</keyword>
<proteinExistence type="predicted"/>
<evidence type="ECO:0000313" key="2">
    <source>
        <dbReference type="Proteomes" id="UP001234178"/>
    </source>
</evidence>
<sequence>MFGGDLTNFSANLALFLAIAAEKENVLDKQLIHHQRRNFVDMKYFNKTIQKIARNLLLSGQRKPSGRHLFSLPPHGKHHQYILINFVFQLP</sequence>
<comment type="caution">
    <text evidence="1">The sequence shown here is derived from an EMBL/GenBank/DDBJ whole genome shotgun (WGS) entry which is preliminary data.</text>
</comment>
<name>A0ABQ9Z3T0_9CRUS</name>
<reference evidence="1 2" key="1">
    <citation type="journal article" date="2023" name="Nucleic Acids Res.">
        <title>The hologenome of Daphnia magna reveals possible DNA methylation and microbiome-mediated evolution of the host genome.</title>
        <authorList>
            <person name="Chaturvedi A."/>
            <person name="Li X."/>
            <person name="Dhandapani V."/>
            <person name="Marshall H."/>
            <person name="Kissane S."/>
            <person name="Cuenca-Cambronero M."/>
            <person name="Asole G."/>
            <person name="Calvet F."/>
            <person name="Ruiz-Romero M."/>
            <person name="Marangio P."/>
            <person name="Guigo R."/>
            <person name="Rago D."/>
            <person name="Mirbahai L."/>
            <person name="Eastwood N."/>
            <person name="Colbourne J.K."/>
            <person name="Zhou J."/>
            <person name="Mallon E."/>
            <person name="Orsini L."/>
        </authorList>
    </citation>
    <scope>NUCLEOTIDE SEQUENCE [LARGE SCALE GENOMIC DNA]</scope>
    <source>
        <strain evidence="1">LRV0_1</strain>
    </source>
</reference>
<dbReference type="EMBL" id="JAOYFB010000002">
    <property type="protein sequence ID" value="KAK4007532.1"/>
    <property type="molecule type" value="Genomic_DNA"/>
</dbReference>
<protein>
    <submittedName>
        <fullName evidence="1">Uncharacterized protein</fullName>
    </submittedName>
</protein>
<accession>A0ABQ9Z3T0</accession>
<dbReference type="Proteomes" id="UP001234178">
    <property type="component" value="Unassembled WGS sequence"/>
</dbReference>
<evidence type="ECO:0000313" key="1">
    <source>
        <dbReference type="EMBL" id="KAK4007532.1"/>
    </source>
</evidence>
<gene>
    <name evidence="1" type="ORF">OUZ56_012689</name>
</gene>